<evidence type="ECO:0000256" key="1">
    <source>
        <dbReference type="SAM" id="Phobius"/>
    </source>
</evidence>
<dbReference type="RefSeq" id="WP_270109740.1">
    <property type="nucleotide sequence ID" value="NZ_JAPZVP010000006.1"/>
</dbReference>
<keyword evidence="1" id="KW-1133">Transmembrane helix</keyword>
<feature type="transmembrane region" description="Helical" evidence="1">
    <location>
        <begin position="203"/>
        <end position="224"/>
    </location>
</feature>
<feature type="transmembrane region" description="Helical" evidence="1">
    <location>
        <begin position="21"/>
        <end position="42"/>
    </location>
</feature>
<feature type="transmembrane region" description="Helical" evidence="1">
    <location>
        <begin position="162"/>
        <end position="183"/>
    </location>
</feature>
<keyword evidence="1" id="KW-0472">Membrane</keyword>
<comment type="caution">
    <text evidence="2">The sequence shown here is derived from an EMBL/GenBank/DDBJ whole genome shotgun (WGS) entry which is preliminary data.</text>
</comment>
<evidence type="ECO:0000313" key="2">
    <source>
        <dbReference type="EMBL" id="MDA1359850.1"/>
    </source>
</evidence>
<evidence type="ECO:0000313" key="3">
    <source>
        <dbReference type="Proteomes" id="UP001146067"/>
    </source>
</evidence>
<accession>A0A9X3PAQ2</accession>
<dbReference type="Proteomes" id="UP001146067">
    <property type="component" value="Unassembled WGS sequence"/>
</dbReference>
<dbReference type="EMBL" id="JAPZVP010000006">
    <property type="protein sequence ID" value="MDA1359850.1"/>
    <property type="molecule type" value="Genomic_DNA"/>
</dbReference>
<gene>
    <name evidence="2" type="ORF">O1R50_09465</name>
</gene>
<feature type="transmembrane region" description="Helical" evidence="1">
    <location>
        <begin position="93"/>
        <end position="115"/>
    </location>
</feature>
<reference evidence="2" key="1">
    <citation type="submission" date="2022-12" db="EMBL/GenBank/DDBJ databases">
        <title>Gycomyces niveus sp.nov.,a novel actinomycete isolated from soil in Shouguan.</title>
        <authorList>
            <person name="Yang X."/>
        </authorList>
    </citation>
    <scope>NUCLEOTIDE SEQUENCE</scope>
    <source>
        <strain evidence="2">NEAU-A15</strain>
    </source>
</reference>
<dbReference type="AlphaFoldDB" id="A0A9X3PAQ2"/>
<feature type="transmembrane region" description="Helical" evidence="1">
    <location>
        <begin position="135"/>
        <end position="155"/>
    </location>
</feature>
<protein>
    <submittedName>
        <fullName evidence="2">Uncharacterized protein</fullName>
    </submittedName>
</protein>
<keyword evidence="1" id="KW-0812">Transmembrane</keyword>
<feature type="transmembrane region" description="Helical" evidence="1">
    <location>
        <begin position="54"/>
        <end position="72"/>
    </location>
</feature>
<organism evidence="2 3">
    <name type="scientific">Glycomyces luteolus</name>
    <dbReference type="NCBI Taxonomy" id="2670330"/>
    <lineage>
        <taxon>Bacteria</taxon>
        <taxon>Bacillati</taxon>
        <taxon>Actinomycetota</taxon>
        <taxon>Actinomycetes</taxon>
        <taxon>Glycomycetales</taxon>
        <taxon>Glycomycetaceae</taxon>
        <taxon>Glycomyces</taxon>
    </lineage>
</organism>
<proteinExistence type="predicted"/>
<sequence length="234" mass="24770">MNTLLAQRKYRLAIRLSTDTAKTFGLWAAAAYALLQAVQGVFRVLTGFDADYGNYLVGFLPLLLLAISWVNFVKAYPSAIGAGMTRREFGTAYALFSALLIAAGFAFTQLIVIVAELTDSSAYDGFYGAAPIDALTRAAVYVTAGAAAGAIIVRFDRDLVKGTLAGVLIAMLLLRQIPLQIAASEAPSGDGDLVFFEFPADGVPLAPLDAVLTVAFVLIAWLALARAPMPDKKA</sequence>
<name>A0A9X3PAQ2_9ACTN</name>
<keyword evidence="3" id="KW-1185">Reference proteome</keyword>